<evidence type="ECO:0000256" key="1">
    <source>
        <dbReference type="ARBA" id="ARBA00022448"/>
    </source>
</evidence>
<dbReference type="Proteomes" id="UP001145021">
    <property type="component" value="Unassembled WGS sequence"/>
</dbReference>
<evidence type="ECO:0000256" key="5">
    <source>
        <dbReference type="ARBA" id="ARBA00023132"/>
    </source>
</evidence>
<sequence length="877" mass="99078">MAMLDITKEFAGVVNSHEANRQNVADNSKRISQAKIFCQLAKKRYQQIAREKFSVSDVYSTEEACYWKAESSTWDLLERIYALRVQSLATNDDSCMKDDSSDLDSDRKVPEKSASLTNTDFTHAQELVATDNFLAECVELRRWLEESAPEFQPVETRKGYMFYTRKNIRDRERAAASKTGQTSSMTDRLVTEADPDSASRQRKVLAHEDAEYETSLVRTLFEYVRRGRAGNAIDLCIESDEPWRAASIKGGLLWRDPKLETETETGTETGTESDMRIDDAEVKDVDVRPDFPAGNINRSLWKQACAALAQDESNDLFERALYAALSGRLDEVLLVCESWEDYLWAYVNSMVETQIDLGIKDSSLLYTPAQSTTLGHIQSKYPPVRDIKLVLETLSSHDSPALRQQANEPFHRLQSAIVLNQLPEYLRDYAGKMEADELDESEACILRFVVHSALFVRGLGFELPDDAIDSLIQRYINTELTTQYRELVASYVAQLQPSKRTESYARFLQGINDPLPARLSLLKTGASHGLDLAAISRRTTDLALSGLDTYSPLQDTDSGFVLAEPSAHITNKEHSQIRAIEWITSSPELYEHALVETCRLVRKFLLCGRTNAATQLLNSLPEDFVQQEWLKTIHESASPEPAPESGSEIGAQKGNSDAATDPFVDSKNVLQGKSQETQTYVYEYIHLLSLCDAYAQYTVWAEIACKRPVDTGKLGARLQMQWLEWKDLVTASTERTVHMLRVKLLEIDWLSTQSLRIDDSDNNAATCRLEELSRLREIYIPETVVRLHSVLFATRDVISQNLKRSLDLSQLVADENLGIYRLMAKPSPLYPNARLAGFMDLMRRSAFEILRVQQESQENKPPLLAEPTLAESTSGFI</sequence>
<keyword evidence="1 7" id="KW-0813">Transport</keyword>
<comment type="function">
    <text evidence="7">Functions as a component of the nuclear pore complex (NPC).</text>
</comment>
<keyword evidence="2" id="KW-0509">mRNA transport</keyword>
<evidence type="ECO:0000313" key="9">
    <source>
        <dbReference type="EMBL" id="KAJ1648329.1"/>
    </source>
</evidence>
<dbReference type="GO" id="GO:0031080">
    <property type="term" value="C:nuclear pore outer ring"/>
    <property type="evidence" value="ECO:0007669"/>
    <property type="project" value="TreeGrafter"/>
</dbReference>
<evidence type="ECO:0000256" key="2">
    <source>
        <dbReference type="ARBA" id="ARBA00022816"/>
    </source>
</evidence>
<dbReference type="GO" id="GO:0031965">
    <property type="term" value="C:nuclear membrane"/>
    <property type="evidence" value="ECO:0007669"/>
    <property type="project" value="UniProtKB-SubCell"/>
</dbReference>
<feature type="region of interest" description="Disordered" evidence="8">
    <location>
        <begin position="93"/>
        <end position="116"/>
    </location>
</feature>
<feature type="region of interest" description="Disordered" evidence="8">
    <location>
        <begin position="635"/>
        <end position="662"/>
    </location>
</feature>
<comment type="subunit">
    <text evidence="7">Part of the nuclear pore complex (NPC).</text>
</comment>
<feature type="compositionally biased region" description="Basic and acidic residues" evidence="8">
    <location>
        <begin position="94"/>
        <end position="111"/>
    </location>
</feature>
<keyword evidence="10" id="KW-1185">Reference proteome</keyword>
<evidence type="ECO:0000256" key="8">
    <source>
        <dbReference type="SAM" id="MobiDB-lite"/>
    </source>
</evidence>
<feature type="compositionally biased region" description="Low complexity" evidence="8">
    <location>
        <begin position="635"/>
        <end position="648"/>
    </location>
</feature>
<keyword evidence="6 7" id="KW-0539">Nucleus</keyword>
<evidence type="ECO:0000256" key="4">
    <source>
        <dbReference type="ARBA" id="ARBA00023010"/>
    </source>
</evidence>
<evidence type="ECO:0000313" key="10">
    <source>
        <dbReference type="Proteomes" id="UP001145021"/>
    </source>
</evidence>
<dbReference type="AlphaFoldDB" id="A0A9W7XRM9"/>
<dbReference type="PANTHER" id="PTHR13003:SF2">
    <property type="entry name" value="NUCLEAR PORE COMPLEX PROTEIN NUP107"/>
    <property type="match status" value="1"/>
</dbReference>
<keyword evidence="4 7" id="KW-0811">Translocation</keyword>
<keyword evidence="7" id="KW-0472">Membrane</keyword>
<dbReference type="GO" id="GO:0006406">
    <property type="term" value="P:mRNA export from nucleus"/>
    <property type="evidence" value="ECO:0007669"/>
    <property type="project" value="TreeGrafter"/>
</dbReference>
<evidence type="ECO:0000256" key="7">
    <source>
        <dbReference type="RuleBase" id="RU365072"/>
    </source>
</evidence>
<proteinExistence type="inferred from homology"/>
<dbReference type="InterPro" id="IPR007252">
    <property type="entry name" value="Nup84/Nup107"/>
</dbReference>
<keyword evidence="5 7" id="KW-0906">Nuclear pore complex</keyword>
<protein>
    <recommendedName>
        <fullName evidence="7">Nuclear pore complex protein</fullName>
    </recommendedName>
</protein>
<feature type="region of interest" description="Disordered" evidence="8">
    <location>
        <begin position="858"/>
        <end position="877"/>
    </location>
</feature>
<reference evidence="9" key="1">
    <citation type="submission" date="2022-07" db="EMBL/GenBank/DDBJ databases">
        <title>Phylogenomic reconstructions and comparative analyses of Kickxellomycotina fungi.</title>
        <authorList>
            <person name="Reynolds N.K."/>
            <person name="Stajich J.E."/>
            <person name="Barry K."/>
            <person name="Grigoriev I.V."/>
            <person name="Crous P."/>
            <person name="Smith M.E."/>
        </authorList>
    </citation>
    <scope>NUCLEOTIDE SEQUENCE</scope>
    <source>
        <strain evidence="9">NBRC 105413</strain>
    </source>
</reference>
<dbReference type="GO" id="GO:0000973">
    <property type="term" value="P:post-transcriptional tethering of RNA polymerase II gene DNA at nuclear periphery"/>
    <property type="evidence" value="ECO:0007669"/>
    <property type="project" value="TreeGrafter"/>
</dbReference>
<dbReference type="GO" id="GO:0006606">
    <property type="term" value="P:protein import into nucleus"/>
    <property type="evidence" value="ECO:0007669"/>
    <property type="project" value="TreeGrafter"/>
</dbReference>
<evidence type="ECO:0000256" key="3">
    <source>
        <dbReference type="ARBA" id="ARBA00022927"/>
    </source>
</evidence>
<comment type="caution">
    <text evidence="9">The sequence shown here is derived from an EMBL/GenBank/DDBJ whole genome shotgun (WGS) entry which is preliminary data.</text>
</comment>
<keyword evidence="3" id="KW-0653">Protein transport</keyword>
<dbReference type="Gene3D" id="1.20.190.50">
    <property type="match status" value="1"/>
</dbReference>
<organism evidence="9 10">
    <name type="scientific">Coemansia asiatica</name>
    <dbReference type="NCBI Taxonomy" id="1052880"/>
    <lineage>
        <taxon>Eukaryota</taxon>
        <taxon>Fungi</taxon>
        <taxon>Fungi incertae sedis</taxon>
        <taxon>Zoopagomycota</taxon>
        <taxon>Kickxellomycotina</taxon>
        <taxon>Kickxellomycetes</taxon>
        <taxon>Kickxellales</taxon>
        <taxon>Kickxellaceae</taxon>
        <taxon>Coemansia</taxon>
    </lineage>
</organism>
<dbReference type="PANTHER" id="PTHR13003">
    <property type="entry name" value="NUP107-RELATED"/>
    <property type="match status" value="1"/>
</dbReference>
<evidence type="ECO:0000256" key="6">
    <source>
        <dbReference type="ARBA" id="ARBA00023242"/>
    </source>
</evidence>
<dbReference type="Pfam" id="PF04121">
    <property type="entry name" value="Nup84_Nup100"/>
    <property type="match status" value="1"/>
</dbReference>
<dbReference type="EMBL" id="JANBOH010000007">
    <property type="protein sequence ID" value="KAJ1648329.1"/>
    <property type="molecule type" value="Genomic_DNA"/>
</dbReference>
<accession>A0A9W7XRM9</accession>
<feature type="region of interest" description="Disordered" evidence="8">
    <location>
        <begin position="172"/>
        <end position="204"/>
    </location>
</feature>
<gene>
    <name evidence="9" type="primary">NUP84</name>
    <name evidence="9" type="ORF">LPJ64_000382</name>
</gene>
<name>A0A9W7XRM9_9FUNG</name>
<comment type="subcellular location">
    <subcellularLocation>
        <location evidence="7">Nucleus</location>
        <location evidence="7">Nuclear pore complex</location>
    </subcellularLocation>
    <subcellularLocation>
        <location evidence="7">Nucleus membrane</location>
    </subcellularLocation>
</comment>
<comment type="similarity">
    <text evidence="7">Belongs to the nucleoporin Nup84/Nup107 family.</text>
</comment>
<dbReference type="Gene3D" id="1.10.3450.20">
    <property type="match status" value="1"/>
</dbReference>
<dbReference type="GO" id="GO:0017056">
    <property type="term" value="F:structural constituent of nuclear pore"/>
    <property type="evidence" value="ECO:0007669"/>
    <property type="project" value="UniProtKB-UniRule"/>
</dbReference>